<dbReference type="OrthoDB" id="9978460at2759"/>
<gene>
    <name evidence="2" type="ORF">HNAJ_LOCUS6751</name>
</gene>
<evidence type="ECO:0000259" key="1">
    <source>
        <dbReference type="PROSITE" id="PS50127"/>
    </source>
</evidence>
<reference evidence="4" key="1">
    <citation type="submission" date="2017-02" db="UniProtKB">
        <authorList>
            <consortium name="WormBaseParasite"/>
        </authorList>
    </citation>
    <scope>IDENTIFICATION</scope>
</reference>
<protein>
    <submittedName>
        <fullName evidence="4">UBC core domain-containing protein</fullName>
    </submittedName>
</protein>
<dbReference type="InterPro" id="IPR016135">
    <property type="entry name" value="UBQ-conjugating_enzyme/RWD"/>
</dbReference>
<dbReference type="Pfam" id="PF00179">
    <property type="entry name" value="UQ_con"/>
    <property type="match status" value="1"/>
</dbReference>
<dbReference type="PROSITE" id="PS50127">
    <property type="entry name" value="UBC_2"/>
    <property type="match status" value="1"/>
</dbReference>
<dbReference type="Gene3D" id="3.10.110.10">
    <property type="entry name" value="Ubiquitin Conjugating Enzyme"/>
    <property type="match status" value="1"/>
</dbReference>
<reference evidence="2 3" key="2">
    <citation type="submission" date="2018-11" db="EMBL/GenBank/DDBJ databases">
        <authorList>
            <consortium name="Pathogen Informatics"/>
        </authorList>
    </citation>
    <scope>NUCLEOTIDE SEQUENCE [LARGE SCALE GENOMIC DNA]</scope>
</reference>
<dbReference type="WBParaSite" id="HNAJ_0000675401-mRNA-1">
    <property type="protein sequence ID" value="HNAJ_0000675401-mRNA-1"/>
    <property type="gene ID" value="HNAJ_0000675401"/>
</dbReference>
<dbReference type="InterPro" id="IPR000608">
    <property type="entry name" value="UBC"/>
</dbReference>
<dbReference type="EMBL" id="UZAE01008248">
    <property type="protein sequence ID" value="VDO02611.1"/>
    <property type="molecule type" value="Genomic_DNA"/>
</dbReference>
<dbReference type="PANTHER" id="PTHR24067">
    <property type="entry name" value="UBIQUITIN-CONJUGATING ENZYME E2"/>
    <property type="match status" value="1"/>
</dbReference>
<feature type="domain" description="UBC core" evidence="1">
    <location>
        <begin position="6"/>
        <end position="101"/>
    </location>
</feature>
<dbReference type="SUPFAM" id="SSF54495">
    <property type="entry name" value="UBC-like"/>
    <property type="match status" value="1"/>
</dbReference>
<keyword evidence="3" id="KW-1185">Reference proteome</keyword>
<evidence type="ECO:0000313" key="3">
    <source>
        <dbReference type="Proteomes" id="UP000278807"/>
    </source>
</evidence>
<evidence type="ECO:0000313" key="2">
    <source>
        <dbReference type="EMBL" id="VDO02611.1"/>
    </source>
</evidence>
<name>A0A0R3TI63_RODNA</name>
<sequence length="101" mass="11274">MAVASTSQRSFFKDVQHLCRTIDSSTDGQAAIETINDMSVRISLCPKTGFNAHATFYMTITGSSSYPLKPPEVSFDTPIFHPNMYFSRGNVCLSILTEWRT</sequence>
<proteinExistence type="predicted"/>
<evidence type="ECO:0000313" key="4">
    <source>
        <dbReference type="WBParaSite" id="HNAJ_0000675401-mRNA-1"/>
    </source>
</evidence>
<dbReference type="InterPro" id="IPR050113">
    <property type="entry name" value="Ub_conjugating_enzyme"/>
</dbReference>
<dbReference type="STRING" id="102285.A0A0R3TI63"/>
<dbReference type="Proteomes" id="UP000278807">
    <property type="component" value="Unassembled WGS sequence"/>
</dbReference>
<accession>A0A0R3TI63</accession>
<dbReference type="AlphaFoldDB" id="A0A0R3TI63"/>
<organism evidence="4">
    <name type="scientific">Rodentolepis nana</name>
    <name type="common">Dwarf tapeworm</name>
    <name type="synonym">Hymenolepis nana</name>
    <dbReference type="NCBI Taxonomy" id="102285"/>
    <lineage>
        <taxon>Eukaryota</taxon>
        <taxon>Metazoa</taxon>
        <taxon>Spiralia</taxon>
        <taxon>Lophotrochozoa</taxon>
        <taxon>Platyhelminthes</taxon>
        <taxon>Cestoda</taxon>
        <taxon>Eucestoda</taxon>
        <taxon>Cyclophyllidea</taxon>
        <taxon>Hymenolepididae</taxon>
        <taxon>Rodentolepis</taxon>
    </lineage>
</organism>